<keyword evidence="2" id="KW-1185">Reference proteome</keyword>
<dbReference type="STRING" id="990712.SAMN05216257_101562"/>
<proteinExistence type="predicted"/>
<dbReference type="EMBL" id="FNFV01000001">
    <property type="protein sequence ID" value="SDK09620.1"/>
    <property type="molecule type" value="Genomic_DNA"/>
</dbReference>
<evidence type="ECO:0008006" key="3">
    <source>
        <dbReference type="Google" id="ProtNLM"/>
    </source>
</evidence>
<dbReference type="RefSeq" id="WP_092497907.1">
    <property type="nucleotide sequence ID" value="NZ_FNFV01000001.1"/>
</dbReference>
<dbReference type="Proteomes" id="UP000199328">
    <property type="component" value="Unassembled WGS sequence"/>
</dbReference>
<name>A0A1G8Z5W5_9RHOB</name>
<evidence type="ECO:0000313" key="2">
    <source>
        <dbReference type="Proteomes" id="UP000199328"/>
    </source>
</evidence>
<protein>
    <recommendedName>
        <fullName evidence="3">Transposase</fullName>
    </recommendedName>
</protein>
<dbReference type="AlphaFoldDB" id="A0A1G8Z5W5"/>
<reference evidence="2" key="1">
    <citation type="submission" date="2016-10" db="EMBL/GenBank/DDBJ databases">
        <authorList>
            <person name="Varghese N."/>
            <person name="Submissions S."/>
        </authorList>
    </citation>
    <scope>NUCLEOTIDE SEQUENCE [LARGE SCALE GENOMIC DNA]</scope>
    <source>
        <strain evidence="2">CGMCC 1.10789</strain>
    </source>
</reference>
<organism evidence="1 2">
    <name type="scientific">Meinhardsimonia xiamenensis</name>
    <dbReference type="NCBI Taxonomy" id="990712"/>
    <lineage>
        <taxon>Bacteria</taxon>
        <taxon>Pseudomonadati</taxon>
        <taxon>Pseudomonadota</taxon>
        <taxon>Alphaproteobacteria</taxon>
        <taxon>Rhodobacterales</taxon>
        <taxon>Paracoccaceae</taxon>
        <taxon>Meinhardsimonia</taxon>
    </lineage>
</organism>
<sequence>MRRHLIDRGHSESNTARARVYALLDRAYLLQDRHPKLRTLARRPRRASDTARLLQYLRIARGREA</sequence>
<accession>A0A1G8Z5W5</accession>
<gene>
    <name evidence="1" type="ORF">SAMN05216257_101562</name>
</gene>
<evidence type="ECO:0000313" key="1">
    <source>
        <dbReference type="EMBL" id="SDK09620.1"/>
    </source>
</evidence>